<dbReference type="GO" id="GO:0022857">
    <property type="term" value="F:transmembrane transporter activity"/>
    <property type="evidence" value="ECO:0007669"/>
    <property type="project" value="TreeGrafter"/>
</dbReference>
<dbReference type="GeneID" id="92880472"/>
<dbReference type="PROSITE" id="PS50893">
    <property type="entry name" value="ABC_TRANSPORTER_2"/>
    <property type="match status" value="1"/>
</dbReference>
<dbReference type="PROSITE" id="PS00211">
    <property type="entry name" value="ABC_TRANSPORTER_1"/>
    <property type="match status" value="1"/>
</dbReference>
<reference evidence="4" key="1">
    <citation type="submission" date="2021-06" db="EMBL/GenBank/DDBJ databases">
        <title>Genome sequence of Cutibacterium modestum strain KB17-24694.</title>
        <authorList>
            <person name="Dekio I."/>
            <person name="Asahina A."/>
            <person name="Nishida M."/>
        </authorList>
    </citation>
    <scope>NUCLEOTIDE SEQUENCE</scope>
    <source>
        <strain evidence="4">KB17-24694</strain>
    </source>
</reference>
<evidence type="ECO:0000313" key="5">
    <source>
        <dbReference type="Proteomes" id="UP000825072"/>
    </source>
</evidence>
<feature type="domain" description="ABC transporter" evidence="3">
    <location>
        <begin position="17"/>
        <end position="223"/>
    </location>
</feature>
<dbReference type="GO" id="GO:0005524">
    <property type="term" value="F:ATP binding"/>
    <property type="evidence" value="ECO:0007669"/>
    <property type="project" value="UniProtKB-KW"/>
</dbReference>
<evidence type="ECO:0000313" key="4">
    <source>
        <dbReference type="EMBL" id="BCY25510.1"/>
    </source>
</evidence>
<dbReference type="InterPro" id="IPR017871">
    <property type="entry name" value="ABC_transporter-like_CS"/>
</dbReference>
<accession>A0AAD1KP73</accession>
<sequence length="224" mass="24692">MTTISETTTMNENHPVLQVENLSKAFGSRTLWKGLNLQAYRGEMIALRGPSGCGKSTLLSTIGLLVRPDSGHIMIDGTDILAIPRRQHKRVRRETIGNLFQDYALLENATVRENLDIAARPRPLLPKPSFASALERVGLPGQERTPVHTLSGGEQQRVALARLLLKPSRITLANEPTASLDRDNENLVLDLLQDLANEGKVILLATHSDRVAGRCSRVLSLHHH</sequence>
<dbReference type="Proteomes" id="UP000825072">
    <property type="component" value="Chromosome 1"/>
</dbReference>
<evidence type="ECO:0000256" key="1">
    <source>
        <dbReference type="ARBA" id="ARBA00022741"/>
    </source>
</evidence>
<organism evidence="4 5">
    <name type="scientific">Cutibacterium modestum</name>
    <dbReference type="NCBI Taxonomy" id="2559073"/>
    <lineage>
        <taxon>Bacteria</taxon>
        <taxon>Bacillati</taxon>
        <taxon>Actinomycetota</taxon>
        <taxon>Actinomycetes</taxon>
        <taxon>Propionibacteriales</taxon>
        <taxon>Propionibacteriaceae</taxon>
        <taxon>Cutibacterium</taxon>
    </lineage>
</organism>
<dbReference type="GO" id="GO:0005886">
    <property type="term" value="C:plasma membrane"/>
    <property type="evidence" value="ECO:0007669"/>
    <property type="project" value="TreeGrafter"/>
</dbReference>
<keyword evidence="1" id="KW-0547">Nucleotide-binding</keyword>
<dbReference type="Gene3D" id="3.40.50.300">
    <property type="entry name" value="P-loop containing nucleotide triphosphate hydrolases"/>
    <property type="match status" value="1"/>
</dbReference>
<evidence type="ECO:0000256" key="2">
    <source>
        <dbReference type="ARBA" id="ARBA00022840"/>
    </source>
</evidence>
<dbReference type="InterPro" id="IPR003593">
    <property type="entry name" value="AAA+_ATPase"/>
</dbReference>
<dbReference type="RefSeq" id="WP_107528635.1">
    <property type="nucleotide sequence ID" value="NZ_AP024747.1"/>
</dbReference>
<dbReference type="AlphaFoldDB" id="A0AAD1KP73"/>
<dbReference type="GO" id="GO:0016887">
    <property type="term" value="F:ATP hydrolysis activity"/>
    <property type="evidence" value="ECO:0007669"/>
    <property type="project" value="InterPro"/>
</dbReference>
<protein>
    <submittedName>
        <fullName evidence="4">ABC transporter ATP-binding protein</fullName>
    </submittedName>
</protein>
<dbReference type="PANTHER" id="PTHR24220">
    <property type="entry name" value="IMPORT ATP-BINDING PROTEIN"/>
    <property type="match status" value="1"/>
</dbReference>
<dbReference type="SMART" id="SM00382">
    <property type="entry name" value="AAA"/>
    <property type="match status" value="1"/>
</dbReference>
<dbReference type="InterPro" id="IPR003439">
    <property type="entry name" value="ABC_transporter-like_ATP-bd"/>
</dbReference>
<dbReference type="Pfam" id="PF00005">
    <property type="entry name" value="ABC_tran"/>
    <property type="match status" value="1"/>
</dbReference>
<dbReference type="EMBL" id="AP024747">
    <property type="protein sequence ID" value="BCY25510.1"/>
    <property type="molecule type" value="Genomic_DNA"/>
</dbReference>
<dbReference type="InterPro" id="IPR015854">
    <property type="entry name" value="ABC_transpr_LolD-like"/>
</dbReference>
<dbReference type="InterPro" id="IPR027417">
    <property type="entry name" value="P-loop_NTPase"/>
</dbReference>
<proteinExistence type="predicted"/>
<keyword evidence="2 4" id="KW-0067">ATP-binding</keyword>
<dbReference type="SUPFAM" id="SSF52540">
    <property type="entry name" value="P-loop containing nucleoside triphosphate hydrolases"/>
    <property type="match status" value="1"/>
</dbReference>
<evidence type="ECO:0000259" key="3">
    <source>
        <dbReference type="PROSITE" id="PS50893"/>
    </source>
</evidence>
<name>A0AAD1KP73_9ACTN</name>
<dbReference type="PANTHER" id="PTHR24220:SF86">
    <property type="entry name" value="ABC TRANSPORTER ABCH.1"/>
    <property type="match status" value="1"/>
</dbReference>
<gene>
    <name evidence="4" type="ORF">KB1_15000</name>
</gene>